<comment type="similarity">
    <text evidence="2">Belongs to the phosphorylase b kinase regulatory chain family.</text>
</comment>
<evidence type="ECO:0000313" key="5">
    <source>
        <dbReference type="Proteomes" id="UP001381693"/>
    </source>
</evidence>
<dbReference type="InterPro" id="IPR045583">
    <property type="entry name" value="KPBA/B_C"/>
</dbReference>
<keyword evidence="2" id="KW-0112">Calmodulin-binding</keyword>
<sequence length="168" mass="19153">LTPQQIRMIDGCLGRTPKRFYEKVWNILLKTPQGVCLHDTLLPQQPTISEMSPGELNFALCVENLLNRIQHPEYRQIVVELLSVIATILERNPELKFPQQLNLDHIVQDAFKIFLKDLKREMTNDMSSFYNASTVATTSYLARAVVNAMLSGDVRSEIEEGLTFCQVS</sequence>
<name>A0AAN8WLY9_HALRR</name>
<feature type="domain" description="Phosphorylase b kinase regulatory subunit alpha/beta C-terminal" evidence="3">
    <location>
        <begin position="5"/>
        <end position="133"/>
    </location>
</feature>
<evidence type="ECO:0000313" key="4">
    <source>
        <dbReference type="EMBL" id="KAK7067442.1"/>
    </source>
</evidence>
<keyword evidence="5" id="KW-1185">Reference proteome</keyword>
<keyword evidence="2" id="KW-0472">Membrane</keyword>
<organism evidence="4 5">
    <name type="scientific">Halocaridina rubra</name>
    <name type="common">Hawaiian red shrimp</name>
    <dbReference type="NCBI Taxonomy" id="373956"/>
    <lineage>
        <taxon>Eukaryota</taxon>
        <taxon>Metazoa</taxon>
        <taxon>Ecdysozoa</taxon>
        <taxon>Arthropoda</taxon>
        <taxon>Crustacea</taxon>
        <taxon>Multicrustacea</taxon>
        <taxon>Malacostraca</taxon>
        <taxon>Eumalacostraca</taxon>
        <taxon>Eucarida</taxon>
        <taxon>Decapoda</taxon>
        <taxon>Pleocyemata</taxon>
        <taxon>Caridea</taxon>
        <taxon>Atyoidea</taxon>
        <taxon>Atyidae</taxon>
        <taxon>Halocaridina</taxon>
    </lineage>
</organism>
<dbReference type="PANTHER" id="PTHR10749:SF8">
    <property type="entry name" value="PHOSPHORYLASE B KINASE REGULATORY SUBUNIT BETA"/>
    <property type="match status" value="1"/>
</dbReference>
<dbReference type="PANTHER" id="PTHR10749">
    <property type="entry name" value="PHOSPHORYLASE B KINASE REGULATORY SUBUNIT"/>
    <property type="match status" value="1"/>
</dbReference>
<dbReference type="Pfam" id="PF19292">
    <property type="entry name" value="KPBB_C"/>
    <property type="match status" value="1"/>
</dbReference>
<reference evidence="4 5" key="1">
    <citation type="submission" date="2023-11" db="EMBL/GenBank/DDBJ databases">
        <title>Halocaridina rubra genome assembly.</title>
        <authorList>
            <person name="Smith C."/>
        </authorList>
    </citation>
    <scope>NUCLEOTIDE SEQUENCE [LARGE SCALE GENOMIC DNA]</scope>
    <source>
        <strain evidence="4">EP-1</strain>
        <tissue evidence="4">Whole</tissue>
    </source>
</reference>
<gene>
    <name evidence="4" type="ORF">SK128_000489</name>
</gene>
<evidence type="ECO:0000256" key="1">
    <source>
        <dbReference type="ARBA" id="ARBA00023277"/>
    </source>
</evidence>
<comment type="function">
    <text evidence="2">Phosphorylase b kinase catalyzes the phosphorylation of serine in certain substrates, including troponin I.</text>
</comment>
<keyword evidence="2" id="KW-0321">Glycogen metabolism</keyword>
<comment type="pathway">
    <text evidence="2">Glycan biosynthesis; glycogen metabolism.</text>
</comment>
<dbReference type="InterPro" id="IPR008734">
    <property type="entry name" value="PHK_A/B_su"/>
</dbReference>
<dbReference type="EMBL" id="JAXCGZ010018319">
    <property type="protein sequence ID" value="KAK7067442.1"/>
    <property type="molecule type" value="Genomic_DNA"/>
</dbReference>
<dbReference type="GO" id="GO:0005977">
    <property type="term" value="P:glycogen metabolic process"/>
    <property type="evidence" value="ECO:0007669"/>
    <property type="project" value="UniProtKB-KW"/>
</dbReference>
<dbReference type="GO" id="GO:0005964">
    <property type="term" value="C:phosphorylase kinase complex"/>
    <property type="evidence" value="ECO:0007669"/>
    <property type="project" value="TreeGrafter"/>
</dbReference>
<keyword evidence="2" id="KW-0449">Lipoprotein</keyword>
<proteinExistence type="inferred from homology"/>
<dbReference type="GO" id="GO:0005516">
    <property type="term" value="F:calmodulin binding"/>
    <property type="evidence" value="ECO:0007669"/>
    <property type="project" value="UniProtKB-KW"/>
</dbReference>
<dbReference type="AlphaFoldDB" id="A0AAN8WLY9"/>
<accession>A0AAN8WLY9</accession>
<feature type="non-terminal residue" evidence="4">
    <location>
        <position position="1"/>
    </location>
</feature>
<dbReference type="Proteomes" id="UP001381693">
    <property type="component" value="Unassembled WGS sequence"/>
</dbReference>
<evidence type="ECO:0000256" key="2">
    <source>
        <dbReference type="RuleBase" id="RU364123"/>
    </source>
</evidence>
<protein>
    <recommendedName>
        <fullName evidence="2">Phosphorylase b kinase regulatory subunit</fullName>
    </recommendedName>
</protein>
<keyword evidence="2" id="KW-0636">Prenylation</keyword>
<keyword evidence="2" id="KW-1003">Cell membrane</keyword>
<keyword evidence="1 2" id="KW-0119">Carbohydrate metabolism</keyword>
<comment type="caution">
    <text evidence="4">The sequence shown here is derived from an EMBL/GenBank/DDBJ whole genome shotgun (WGS) entry which is preliminary data.</text>
</comment>
<comment type="subcellular location">
    <subcellularLocation>
        <location evidence="2">Cell membrane</location>
        <topology evidence="2">Lipid-anchor</topology>
        <orientation evidence="2">Cytoplasmic side</orientation>
    </subcellularLocation>
</comment>
<dbReference type="GO" id="GO:0005886">
    <property type="term" value="C:plasma membrane"/>
    <property type="evidence" value="ECO:0007669"/>
    <property type="project" value="UniProtKB-SubCell"/>
</dbReference>
<evidence type="ECO:0000259" key="3">
    <source>
        <dbReference type="Pfam" id="PF19292"/>
    </source>
</evidence>